<feature type="domain" description="SET" evidence="13">
    <location>
        <begin position="106"/>
        <end position="223"/>
    </location>
</feature>
<evidence type="ECO:0000256" key="11">
    <source>
        <dbReference type="SAM" id="MobiDB-lite"/>
    </source>
</evidence>
<evidence type="ECO:0000259" key="15">
    <source>
        <dbReference type="PROSITE" id="PS51215"/>
    </source>
</evidence>
<dbReference type="PROSITE" id="PS01159">
    <property type="entry name" value="WW_DOMAIN_1"/>
    <property type="match status" value="1"/>
</dbReference>
<evidence type="ECO:0000256" key="6">
    <source>
        <dbReference type="ARBA" id="ARBA00022679"/>
    </source>
</evidence>
<dbReference type="PROSITE" id="PS51215">
    <property type="entry name" value="AWS"/>
    <property type="match status" value="1"/>
</dbReference>
<dbReference type="CDD" id="cd19172">
    <property type="entry name" value="SET_SETD2"/>
    <property type="match status" value="1"/>
</dbReference>
<feature type="region of interest" description="Disordered" evidence="11">
    <location>
        <begin position="265"/>
        <end position="305"/>
    </location>
</feature>
<feature type="compositionally biased region" description="Basic and acidic residues" evidence="11">
    <location>
        <begin position="833"/>
        <end position="843"/>
    </location>
</feature>
<dbReference type="InterPro" id="IPR036020">
    <property type="entry name" value="WW_dom_sf"/>
</dbReference>
<dbReference type="InterPro" id="IPR046341">
    <property type="entry name" value="SET_dom_sf"/>
</dbReference>
<dbReference type="Gene3D" id="2.170.270.10">
    <property type="entry name" value="SET domain"/>
    <property type="match status" value="1"/>
</dbReference>
<feature type="compositionally biased region" description="Polar residues" evidence="11">
    <location>
        <begin position="717"/>
        <end position="726"/>
    </location>
</feature>
<dbReference type="CDD" id="cd00201">
    <property type="entry name" value="WW"/>
    <property type="match status" value="1"/>
</dbReference>
<evidence type="ECO:0000256" key="5">
    <source>
        <dbReference type="ARBA" id="ARBA00022603"/>
    </source>
</evidence>
<feature type="compositionally biased region" description="Low complexity" evidence="11">
    <location>
        <begin position="1002"/>
        <end position="1028"/>
    </location>
</feature>
<evidence type="ECO:0000313" key="17">
    <source>
        <dbReference type="Proteomes" id="UP000268162"/>
    </source>
</evidence>
<dbReference type="GO" id="GO:0005694">
    <property type="term" value="C:chromosome"/>
    <property type="evidence" value="ECO:0007669"/>
    <property type="project" value="UniProtKB-SubCell"/>
</dbReference>
<dbReference type="InterPro" id="IPR013257">
    <property type="entry name" value="SRI"/>
</dbReference>
<dbReference type="PROSITE" id="PS50868">
    <property type="entry name" value="POST_SET"/>
    <property type="match status" value="1"/>
</dbReference>
<dbReference type="InterPro" id="IPR042294">
    <property type="entry name" value="SETD2_animal"/>
</dbReference>
<dbReference type="SMART" id="SM00570">
    <property type="entry name" value="AWS"/>
    <property type="match status" value="1"/>
</dbReference>
<feature type="compositionally biased region" description="Basic and acidic residues" evidence="11">
    <location>
        <begin position="536"/>
        <end position="547"/>
    </location>
</feature>
<sequence>MVTHCAITHPFTLTEYDDSPEVEKEALDTFELLTDNIYIGSATGKAAAEEALGCQCKFDPDVDDISMACGEQSDCINRILYIECKRDACSVGGYCQNRRFQKKSYANVKLIKTQLKGFGLAAAENLESGQFIMEYIGEVVSKTQFNKRTQIYEQDNIEHHYFMSIRNDEVIDATRKGCIARFVNHSCAPNCEVQKWVVGSRFRMGIFTTKPVPQGKELTFDYKFVRYGAAPQRCFCGEPNCKGFIGVMKEPQFTDALSGEVDLDEEMESQEISSRQKAKVHEDDEEYHDPTMPQPAAAHPSNRGLNSPEDVVKFIKVMIGAAGKPNLALKLLSKLQDTTEVAYLRSFIRMHGVPLLKSLLLEYSHDTNICTEVLKCFALLPISKRNTVDDHKLTEQLESLKIRDDNDPMVQELCTELIDKWKHLVTVYRIPKMKVKKNQSATAGGGSESDGRTPASRASSPADLGPDGFMSPKRKWNDGPAGREKRIAYGLTSSGSTTGDTPTSTLSALAVTSSSSPYHRSSLDRTHSETSLSGRRGYDSYRSEPRSRYPGSTTMPTPSNRHYESGLHSSASRSATSIPTDHRHNVPGSGDRDRQRERSRSRDRDRDRSHYHSSPSRRDSRYSDDNRRTSSSYRPHSDYPYHSSSSSRYGSGEYQQYRPSSGRDDRRSRRCSGESRDHRESDLNRAVSPLLDSSPHPKNHGTASSGNGSTRPARRSVTLSNTPSPHETQRAGLPLEMGAGTTTTTTTIGLGTPSGKAGPDEPSSDLPPDWRSTTAPNGRVYYYHILTGETQWNKPCLDMTTEGVSRAQLDEVIRNATLNFSRNTSSQSLKQSGEGDKNKHTDADADNDAAGPTKLGGSGDKRHHHGSTSASASTKVDGSSSKSSKHHHHSGASRTISSSTSAGAANGGPKTSENELAVKEAVAAVVTKALSRFKTQLDKEPFKKMARKITQILLEKEYRSPSFNFSRLTDMPTAKKMKMKKFVEEYATKSLSQAGCGGGGVATTTPTATSDHSTAASTSASTPANTMSDSISYSPF</sequence>
<protein>
    <recommendedName>
        <fullName evidence="3">[histone H3]-lysine(36) N-trimethyltransferase</fullName>
        <ecNumber evidence="3">2.1.1.359</ecNumber>
    </recommendedName>
</protein>
<dbReference type="STRING" id="215637.A0A4P9ZV84"/>
<feature type="compositionally biased region" description="Basic and acidic residues" evidence="11">
    <location>
        <begin position="661"/>
        <end position="683"/>
    </location>
</feature>
<feature type="compositionally biased region" description="Basic and acidic residues" evidence="11">
    <location>
        <begin position="580"/>
        <end position="628"/>
    </location>
</feature>
<comment type="subcellular location">
    <subcellularLocation>
        <location evidence="2">Chromosome</location>
    </subcellularLocation>
    <subcellularLocation>
        <location evidence="1">Nucleus</location>
    </subcellularLocation>
</comment>
<feature type="compositionally biased region" description="Low complexity" evidence="11">
    <location>
        <begin position="892"/>
        <end position="908"/>
    </location>
</feature>
<dbReference type="Pfam" id="PF00397">
    <property type="entry name" value="WW"/>
    <property type="match status" value="1"/>
</dbReference>
<proteinExistence type="predicted"/>
<dbReference type="PROSITE" id="PS50280">
    <property type="entry name" value="SET"/>
    <property type="match status" value="1"/>
</dbReference>
<dbReference type="SUPFAM" id="SSF51045">
    <property type="entry name" value="WW domain"/>
    <property type="match status" value="1"/>
</dbReference>
<dbReference type="Proteomes" id="UP000268162">
    <property type="component" value="Unassembled WGS sequence"/>
</dbReference>
<dbReference type="InterPro" id="IPR001214">
    <property type="entry name" value="SET_dom"/>
</dbReference>
<feature type="compositionally biased region" description="Polar residues" evidence="11">
    <location>
        <begin position="701"/>
        <end position="710"/>
    </location>
</feature>
<evidence type="ECO:0000256" key="10">
    <source>
        <dbReference type="ARBA" id="ARBA00023242"/>
    </source>
</evidence>
<evidence type="ECO:0000256" key="7">
    <source>
        <dbReference type="ARBA" id="ARBA00022691"/>
    </source>
</evidence>
<dbReference type="GO" id="GO:0140955">
    <property type="term" value="F:histone H3K36 trimethyltransferase activity"/>
    <property type="evidence" value="ECO:0007669"/>
    <property type="project" value="UniProtKB-EC"/>
</dbReference>
<feature type="compositionally biased region" description="Low complexity" evidence="11">
    <location>
        <begin position="629"/>
        <end position="660"/>
    </location>
</feature>
<evidence type="ECO:0000313" key="16">
    <source>
        <dbReference type="EMBL" id="RKP37483.1"/>
    </source>
</evidence>
<feature type="compositionally biased region" description="Basic and acidic residues" evidence="11">
    <location>
        <begin position="475"/>
        <end position="487"/>
    </location>
</feature>
<dbReference type="InterPro" id="IPR006560">
    <property type="entry name" value="AWS_dom"/>
</dbReference>
<organism evidence="16 17">
    <name type="scientific">Dimargaris cristalligena</name>
    <dbReference type="NCBI Taxonomy" id="215637"/>
    <lineage>
        <taxon>Eukaryota</taxon>
        <taxon>Fungi</taxon>
        <taxon>Fungi incertae sedis</taxon>
        <taxon>Zoopagomycota</taxon>
        <taxon>Kickxellomycotina</taxon>
        <taxon>Dimargaritomycetes</taxon>
        <taxon>Dimargaritales</taxon>
        <taxon>Dimargaritaceae</taxon>
        <taxon>Dimargaris</taxon>
    </lineage>
</organism>
<dbReference type="Gene3D" id="1.10.1740.100">
    <property type="entry name" value="Set2, Rpb1 interacting domain"/>
    <property type="match status" value="1"/>
</dbReference>
<dbReference type="PANTHER" id="PTHR46711:SF1">
    <property type="entry name" value="HISTONE-LYSINE N-METHYLTRANSFERASE SETD2"/>
    <property type="match status" value="1"/>
</dbReference>
<dbReference type="EC" id="2.1.1.359" evidence="3"/>
<reference evidence="17" key="1">
    <citation type="journal article" date="2018" name="Nat. Microbiol.">
        <title>Leveraging single-cell genomics to expand the fungal tree of life.</title>
        <authorList>
            <person name="Ahrendt S.R."/>
            <person name="Quandt C.A."/>
            <person name="Ciobanu D."/>
            <person name="Clum A."/>
            <person name="Salamov A."/>
            <person name="Andreopoulos B."/>
            <person name="Cheng J.F."/>
            <person name="Woyke T."/>
            <person name="Pelin A."/>
            <person name="Henrissat B."/>
            <person name="Reynolds N.K."/>
            <person name="Benny G.L."/>
            <person name="Smith M.E."/>
            <person name="James T.Y."/>
            <person name="Grigoriev I.V."/>
        </authorList>
    </citation>
    <scope>NUCLEOTIDE SEQUENCE [LARGE SCALE GENOMIC DNA]</scope>
    <source>
        <strain evidence="17">RSA 468</strain>
    </source>
</reference>
<keyword evidence="6" id="KW-0808">Transferase</keyword>
<feature type="compositionally biased region" description="Polar residues" evidence="11">
    <location>
        <begin position="550"/>
        <end position="560"/>
    </location>
</feature>
<keyword evidence="8" id="KW-0805">Transcription regulation</keyword>
<keyword evidence="17" id="KW-1185">Reference proteome</keyword>
<accession>A0A4P9ZV84</accession>
<dbReference type="Pfam" id="PF00856">
    <property type="entry name" value="SET"/>
    <property type="match status" value="1"/>
</dbReference>
<evidence type="ECO:0000256" key="9">
    <source>
        <dbReference type="ARBA" id="ARBA00023163"/>
    </source>
</evidence>
<evidence type="ECO:0000259" key="13">
    <source>
        <dbReference type="PROSITE" id="PS50280"/>
    </source>
</evidence>
<keyword evidence="10" id="KW-0539">Nucleus</keyword>
<keyword evidence="7" id="KW-0949">S-adenosyl-L-methionine</keyword>
<feature type="compositionally biased region" description="Low complexity" evidence="11">
    <location>
        <begin position="867"/>
        <end position="882"/>
    </location>
</feature>
<feature type="compositionally biased region" description="Low complexity" evidence="11">
    <location>
        <begin position="490"/>
        <end position="517"/>
    </location>
</feature>
<dbReference type="Gene3D" id="2.20.70.10">
    <property type="match status" value="1"/>
</dbReference>
<feature type="domain" description="WW" evidence="12">
    <location>
        <begin position="764"/>
        <end position="797"/>
    </location>
</feature>
<feature type="compositionally biased region" description="Low complexity" evidence="11">
    <location>
        <begin position="738"/>
        <end position="751"/>
    </location>
</feature>
<dbReference type="SUPFAM" id="SSF82199">
    <property type="entry name" value="SET domain"/>
    <property type="match status" value="1"/>
</dbReference>
<dbReference type="SMART" id="SM00456">
    <property type="entry name" value="WW"/>
    <property type="match status" value="1"/>
</dbReference>
<dbReference type="GO" id="GO:0006355">
    <property type="term" value="P:regulation of DNA-templated transcription"/>
    <property type="evidence" value="ECO:0007669"/>
    <property type="project" value="InterPro"/>
</dbReference>
<dbReference type="SMART" id="SM00317">
    <property type="entry name" value="SET"/>
    <property type="match status" value="1"/>
</dbReference>
<keyword evidence="5" id="KW-0489">Methyltransferase</keyword>
<dbReference type="Pfam" id="PF08236">
    <property type="entry name" value="SRI"/>
    <property type="match status" value="1"/>
</dbReference>
<dbReference type="SMART" id="SM00508">
    <property type="entry name" value="PostSET"/>
    <property type="match status" value="1"/>
</dbReference>
<feature type="domain" description="Post-SET" evidence="14">
    <location>
        <begin position="230"/>
        <end position="246"/>
    </location>
</feature>
<dbReference type="GO" id="GO:0005634">
    <property type="term" value="C:nucleus"/>
    <property type="evidence" value="ECO:0007669"/>
    <property type="project" value="UniProtKB-SubCell"/>
</dbReference>
<evidence type="ECO:0000256" key="2">
    <source>
        <dbReference type="ARBA" id="ARBA00004286"/>
    </source>
</evidence>
<dbReference type="Pfam" id="PF17907">
    <property type="entry name" value="AWS"/>
    <property type="match status" value="1"/>
</dbReference>
<name>A0A4P9ZV84_9FUNG</name>
<evidence type="ECO:0000256" key="4">
    <source>
        <dbReference type="ARBA" id="ARBA00022454"/>
    </source>
</evidence>
<dbReference type="AlphaFoldDB" id="A0A4P9ZV84"/>
<feature type="compositionally biased region" description="Polar residues" evidence="11">
    <location>
        <begin position="567"/>
        <end position="579"/>
    </location>
</feature>
<feature type="region of interest" description="Disordered" evidence="11">
    <location>
        <begin position="823"/>
        <end position="913"/>
    </location>
</feature>
<keyword evidence="9" id="KW-0804">Transcription</keyword>
<evidence type="ECO:0000259" key="12">
    <source>
        <dbReference type="PROSITE" id="PS50020"/>
    </source>
</evidence>
<dbReference type="PANTHER" id="PTHR46711">
    <property type="entry name" value="HISTONE-LYSINE N-METHYLTRANSFERASE SETD2"/>
    <property type="match status" value="1"/>
</dbReference>
<dbReference type="PROSITE" id="PS50020">
    <property type="entry name" value="WW_DOMAIN_2"/>
    <property type="match status" value="1"/>
</dbReference>
<gene>
    <name evidence="16" type="ORF">BJ085DRAFT_31547</name>
</gene>
<dbReference type="InterPro" id="IPR001202">
    <property type="entry name" value="WW_dom"/>
</dbReference>
<dbReference type="EMBL" id="ML002488">
    <property type="protein sequence ID" value="RKP37483.1"/>
    <property type="molecule type" value="Genomic_DNA"/>
</dbReference>
<dbReference type="GO" id="GO:0032259">
    <property type="term" value="P:methylation"/>
    <property type="evidence" value="ECO:0007669"/>
    <property type="project" value="UniProtKB-KW"/>
</dbReference>
<dbReference type="InterPro" id="IPR003616">
    <property type="entry name" value="Post-SET_dom"/>
</dbReference>
<feature type="region of interest" description="Disordered" evidence="11">
    <location>
        <begin position="436"/>
        <end position="773"/>
    </location>
</feature>
<evidence type="ECO:0000256" key="3">
    <source>
        <dbReference type="ARBA" id="ARBA00012178"/>
    </source>
</evidence>
<dbReference type="InterPro" id="IPR038190">
    <property type="entry name" value="SRI_sf"/>
</dbReference>
<feature type="domain" description="AWS" evidence="15">
    <location>
        <begin position="49"/>
        <end position="104"/>
    </location>
</feature>
<feature type="region of interest" description="Disordered" evidence="11">
    <location>
        <begin position="992"/>
        <end position="1036"/>
    </location>
</feature>
<evidence type="ECO:0000256" key="8">
    <source>
        <dbReference type="ARBA" id="ARBA00023015"/>
    </source>
</evidence>
<dbReference type="InterPro" id="IPR044437">
    <property type="entry name" value="SETD2/Set2_SET"/>
</dbReference>
<keyword evidence="4" id="KW-0158">Chromosome</keyword>
<evidence type="ECO:0000256" key="1">
    <source>
        <dbReference type="ARBA" id="ARBA00004123"/>
    </source>
</evidence>
<evidence type="ECO:0000259" key="14">
    <source>
        <dbReference type="PROSITE" id="PS50868"/>
    </source>
</evidence>